<reference evidence="11" key="1">
    <citation type="submission" date="2017-03" db="EMBL/GenBank/DDBJ databases">
        <title>Phytopthora megakarya and P. palmivora, two closely related causual agents of cacao black pod achieved similar genome size and gene model numbers by different mechanisms.</title>
        <authorList>
            <person name="Ali S."/>
            <person name="Shao J."/>
            <person name="Larry D.J."/>
            <person name="Kronmiller B."/>
            <person name="Shen D."/>
            <person name="Strem M.D."/>
            <person name="Melnick R.L."/>
            <person name="Guiltinan M.J."/>
            <person name="Tyler B.M."/>
            <person name="Meinhardt L.W."/>
            <person name="Bailey B.A."/>
        </authorList>
    </citation>
    <scope>NUCLEOTIDE SEQUENCE [LARGE SCALE GENOMIC DNA]</scope>
    <source>
        <strain evidence="11">zdho120</strain>
    </source>
</reference>
<dbReference type="GO" id="GO:0008270">
    <property type="term" value="F:zinc ion binding"/>
    <property type="evidence" value="ECO:0007669"/>
    <property type="project" value="UniProtKB-KW"/>
</dbReference>
<evidence type="ECO:0000256" key="2">
    <source>
        <dbReference type="ARBA" id="ARBA00022723"/>
    </source>
</evidence>
<sequence length="479" mass="56419">MAPNAILDTQAAVCVEVASITCQICLEEFTSKDQKIVTRFCSTNCPAVFCTSCLERLLQVAMQVPYTGALPKVCCPICLVPVNKQQWIRFLDSHTEPIELLLQEYRYQCEVSCNFTCPGCHDARYTQLPEFYQASCPDRANATTLTLRPSEKTRIPELRRIVRRFCRHSKTTTARDVIRYITDNFPTSKTNCIIHKVFPLIQDEERRATLLLAYHSIYRRVLTRCCGSFACFNCKRTQYDETTRCQCEEEDQEVISDDDIIECRSCRVKIVKVDGCDSVLCICGFYMGWTEEQQIKNLHQRKLLPVDPVDRTMYGFWKSWHDSFQSAAGENYWELRQLAVLRSVNNSHPVLRENLRQFIWKRRFRQLIMNAELEMRHKFVSRWFPVFIESLRALVWRRRRFHRRLLDECRVAFVAQTSRRQSELLKHTFIKLMWSCRFRNVLGSLLRRFYCISKGWADLTEDELECEEEQLAFLSIGLN</sequence>
<keyword evidence="5" id="KW-0833">Ubl conjugation pathway</keyword>
<evidence type="ECO:0000313" key="10">
    <source>
        <dbReference type="EMBL" id="OWZ03698.1"/>
    </source>
</evidence>
<evidence type="ECO:0000259" key="9">
    <source>
        <dbReference type="PROSITE" id="PS51873"/>
    </source>
</evidence>
<keyword evidence="2" id="KW-0479">Metal-binding</keyword>
<keyword evidence="1" id="KW-0808">Transferase</keyword>
<keyword evidence="11" id="KW-1185">Reference proteome</keyword>
<evidence type="ECO:0000256" key="5">
    <source>
        <dbReference type="ARBA" id="ARBA00022786"/>
    </source>
</evidence>
<dbReference type="Proteomes" id="UP000198211">
    <property type="component" value="Unassembled WGS sequence"/>
</dbReference>
<dbReference type="PROSITE" id="PS51873">
    <property type="entry name" value="TRIAD"/>
    <property type="match status" value="1"/>
</dbReference>
<evidence type="ECO:0000256" key="6">
    <source>
        <dbReference type="ARBA" id="ARBA00022833"/>
    </source>
</evidence>
<evidence type="ECO:0000256" key="4">
    <source>
        <dbReference type="ARBA" id="ARBA00022771"/>
    </source>
</evidence>
<keyword evidence="4 7" id="KW-0863">Zinc-finger</keyword>
<evidence type="ECO:0000256" key="7">
    <source>
        <dbReference type="PROSITE-ProRule" id="PRU00175"/>
    </source>
</evidence>
<proteinExistence type="predicted"/>
<dbReference type="EMBL" id="NBNE01005369">
    <property type="protein sequence ID" value="OWZ03698.1"/>
    <property type="molecule type" value="Genomic_DNA"/>
</dbReference>
<protein>
    <recommendedName>
        <fullName evidence="12">RING-type domain-containing protein</fullName>
    </recommendedName>
</protein>
<feature type="domain" description="RING-type" evidence="9">
    <location>
        <begin position="18"/>
        <end position="310"/>
    </location>
</feature>
<dbReference type="InterPro" id="IPR013083">
    <property type="entry name" value="Znf_RING/FYVE/PHD"/>
</dbReference>
<dbReference type="Gene3D" id="3.30.40.10">
    <property type="entry name" value="Zinc/RING finger domain, C3HC4 (zinc finger)"/>
    <property type="match status" value="1"/>
</dbReference>
<dbReference type="InterPro" id="IPR044066">
    <property type="entry name" value="TRIAD_supradom"/>
</dbReference>
<evidence type="ECO:0000256" key="3">
    <source>
        <dbReference type="ARBA" id="ARBA00022737"/>
    </source>
</evidence>
<dbReference type="InterPro" id="IPR001841">
    <property type="entry name" value="Znf_RING"/>
</dbReference>
<dbReference type="PROSITE" id="PS50089">
    <property type="entry name" value="ZF_RING_2"/>
    <property type="match status" value="1"/>
</dbReference>
<gene>
    <name evidence="10" type="ORF">PHMEG_00024523</name>
</gene>
<comment type="caution">
    <text evidence="10">The sequence shown here is derived from an EMBL/GenBank/DDBJ whole genome shotgun (WGS) entry which is preliminary data.</text>
</comment>
<name>A0A225VFR2_9STRA</name>
<organism evidence="10 11">
    <name type="scientific">Phytophthora megakarya</name>
    <dbReference type="NCBI Taxonomy" id="4795"/>
    <lineage>
        <taxon>Eukaryota</taxon>
        <taxon>Sar</taxon>
        <taxon>Stramenopiles</taxon>
        <taxon>Oomycota</taxon>
        <taxon>Peronosporomycetes</taxon>
        <taxon>Peronosporales</taxon>
        <taxon>Peronosporaceae</taxon>
        <taxon>Phytophthora</taxon>
    </lineage>
</organism>
<dbReference type="AlphaFoldDB" id="A0A225VFR2"/>
<dbReference type="SUPFAM" id="SSF57850">
    <property type="entry name" value="RING/U-box"/>
    <property type="match status" value="1"/>
</dbReference>
<dbReference type="OrthoDB" id="78940at2759"/>
<evidence type="ECO:0000256" key="1">
    <source>
        <dbReference type="ARBA" id="ARBA00022679"/>
    </source>
</evidence>
<feature type="domain" description="RING-type" evidence="8">
    <location>
        <begin position="22"/>
        <end position="78"/>
    </location>
</feature>
<evidence type="ECO:0008006" key="12">
    <source>
        <dbReference type="Google" id="ProtNLM"/>
    </source>
</evidence>
<keyword evidence="3" id="KW-0677">Repeat</keyword>
<evidence type="ECO:0000259" key="8">
    <source>
        <dbReference type="PROSITE" id="PS50089"/>
    </source>
</evidence>
<dbReference type="GO" id="GO:0016740">
    <property type="term" value="F:transferase activity"/>
    <property type="evidence" value="ECO:0007669"/>
    <property type="project" value="UniProtKB-KW"/>
</dbReference>
<accession>A0A225VFR2</accession>
<keyword evidence="6" id="KW-0862">Zinc</keyword>
<evidence type="ECO:0000313" key="11">
    <source>
        <dbReference type="Proteomes" id="UP000198211"/>
    </source>
</evidence>